<dbReference type="InterPro" id="IPR036291">
    <property type="entry name" value="NAD(P)-bd_dom_sf"/>
</dbReference>
<evidence type="ECO:0000256" key="2">
    <source>
        <dbReference type="ARBA" id="ARBA00022857"/>
    </source>
</evidence>
<comment type="caution">
    <text evidence="4">The sequence shown here is derived from an EMBL/GenBank/DDBJ whole genome shotgun (WGS) entry which is preliminary data.</text>
</comment>
<gene>
    <name evidence="4" type="ORF">EKO27_g10347</name>
</gene>
<organism evidence="4 5">
    <name type="scientific">Xylaria grammica</name>
    <dbReference type="NCBI Taxonomy" id="363999"/>
    <lineage>
        <taxon>Eukaryota</taxon>
        <taxon>Fungi</taxon>
        <taxon>Dikarya</taxon>
        <taxon>Ascomycota</taxon>
        <taxon>Pezizomycotina</taxon>
        <taxon>Sordariomycetes</taxon>
        <taxon>Xylariomycetidae</taxon>
        <taxon>Xylariales</taxon>
        <taxon>Xylariaceae</taxon>
        <taxon>Xylaria</taxon>
    </lineage>
</organism>
<keyword evidence="3" id="KW-0560">Oxidoreductase</keyword>
<dbReference type="Proteomes" id="UP000286045">
    <property type="component" value="Unassembled WGS sequence"/>
</dbReference>
<sequence length="331" mass="35256">MGAWTQLFPPSPHFTEAQTPSLSGKVFIVTGGNSGVGFELAKILYSKGGSVYVAGRSAAKIATAIGEIKTETAQAASSTAGQLHCLTLDLGDLSTIAPCVSAFLAKESRLDVLFNNAGVSRQPAGSVTTQGHEIHMGTNCLGPYLLTKFLLPTLAETAKSTPKNSVRVVFTSSGIIDLAGPPGGVSFAELEPGKHSGDINRNYSSSKAGNWFLASEFDRRYAKDGIVAVVQSPGTLRTPGWNGTPWLTRAIMAPIFHPPKMGAYTELWAGLSPDIKSGDGQKYIIPWGRWNMTPKKEHLASLKSKEEGGTGLAADFFDYCEAQTQSFAYKY</sequence>
<reference evidence="4 5" key="1">
    <citation type="submission" date="2018-12" db="EMBL/GenBank/DDBJ databases">
        <title>Draft genome sequence of Xylaria grammica IHI A82.</title>
        <authorList>
            <person name="Buettner E."/>
            <person name="Kellner H."/>
        </authorList>
    </citation>
    <scope>NUCLEOTIDE SEQUENCE [LARGE SCALE GENOMIC DNA]</scope>
    <source>
        <strain evidence="4 5">IHI A82</strain>
    </source>
</reference>
<keyword evidence="2" id="KW-0521">NADP</keyword>
<protein>
    <submittedName>
        <fullName evidence="4">Uncharacterized protein</fullName>
    </submittedName>
</protein>
<accession>A0A439CRG5</accession>
<evidence type="ECO:0000313" key="5">
    <source>
        <dbReference type="Proteomes" id="UP000286045"/>
    </source>
</evidence>
<evidence type="ECO:0000256" key="3">
    <source>
        <dbReference type="ARBA" id="ARBA00023002"/>
    </source>
</evidence>
<comment type="similarity">
    <text evidence="1">Belongs to the short-chain dehydrogenases/reductases (SDR) family.</text>
</comment>
<dbReference type="GO" id="GO:0016491">
    <property type="term" value="F:oxidoreductase activity"/>
    <property type="evidence" value="ECO:0007669"/>
    <property type="project" value="UniProtKB-KW"/>
</dbReference>
<dbReference type="SUPFAM" id="SSF51735">
    <property type="entry name" value="NAD(P)-binding Rossmann-fold domains"/>
    <property type="match status" value="1"/>
</dbReference>
<dbReference type="Gene3D" id="3.40.50.720">
    <property type="entry name" value="NAD(P)-binding Rossmann-like Domain"/>
    <property type="match status" value="1"/>
</dbReference>
<keyword evidence="5" id="KW-1185">Reference proteome</keyword>
<dbReference type="AlphaFoldDB" id="A0A439CRG5"/>
<proteinExistence type="inferred from homology"/>
<dbReference type="InterPro" id="IPR002347">
    <property type="entry name" value="SDR_fam"/>
</dbReference>
<dbReference type="PRINTS" id="PR00081">
    <property type="entry name" value="GDHRDH"/>
</dbReference>
<dbReference type="PANTHER" id="PTHR24320">
    <property type="entry name" value="RETINOL DEHYDROGENASE"/>
    <property type="match status" value="1"/>
</dbReference>
<dbReference type="Pfam" id="PF00106">
    <property type="entry name" value="adh_short"/>
    <property type="match status" value="1"/>
</dbReference>
<dbReference type="EMBL" id="RYZI01000522">
    <property type="protein sequence ID" value="RWA04759.1"/>
    <property type="molecule type" value="Genomic_DNA"/>
</dbReference>
<dbReference type="STRING" id="363999.A0A439CRG5"/>
<dbReference type="PANTHER" id="PTHR24320:SF236">
    <property type="entry name" value="SHORT-CHAIN DEHYDROGENASE-RELATED"/>
    <property type="match status" value="1"/>
</dbReference>
<evidence type="ECO:0000313" key="4">
    <source>
        <dbReference type="EMBL" id="RWA04759.1"/>
    </source>
</evidence>
<evidence type="ECO:0000256" key="1">
    <source>
        <dbReference type="ARBA" id="ARBA00006484"/>
    </source>
</evidence>
<name>A0A439CRG5_9PEZI</name>